<dbReference type="InterPro" id="IPR039445">
    <property type="entry name" value="DauR-like_HTH"/>
</dbReference>
<dbReference type="Proteomes" id="UP000051020">
    <property type="component" value="Unassembled WGS sequence"/>
</dbReference>
<accession>A0A837RB33</accession>
<comment type="caution">
    <text evidence="3">The sequence shown here is derived from an EMBL/GenBank/DDBJ whole genome shotgun (WGS) entry which is preliminary data.</text>
</comment>
<feature type="domain" description="YheO-like" evidence="1">
    <location>
        <begin position="25"/>
        <end position="135"/>
    </location>
</feature>
<dbReference type="PANTHER" id="PTHR35568">
    <property type="entry name" value="TRANSCRIPTIONAL REGULATOR DAUR"/>
    <property type="match status" value="1"/>
</dbReference>
<dbReference type="AlphaFoldDB" id="A0A837RB33"/>
<evidence type="ECO:0000259" key="2">
    <source>
        <dbReference type="Pfam" id="PF13309"/>
    </source>
</evidence>
<evidence type="ECO:0008006" key="5">
    <source>
        <dbReference type="Google" id="ProtNLM"/>
    </source>
</evidence>
<reference evidence="3 4" key="1">
    <citation type="journal article" date="2015" name="Genome Announc.">
        <title>Expanding the biotechnology potential of lactobacilli through comparative genomics of 213 strains and associated genera.</title>
        <authorList>
            <person name="Sun Z."/>
            <person name="Harris H.M."/>
            <person name="McCann A."/>
            <person name="Guo C."/>
            <person name="Argimon S."/>
            <person name="Zhang W."/>
            <person name="Yang X."/>
            <person name="Jeffery I.B."/>
            <person name="Cooney J.C."/>
            <person name="Kagawa T.F."/>
            <person name="Liu W."/>
            <person name="Song Y."/>
            <person name="Salvetti E."/>
            <person name="Wrobel A."/>
            <person name="Rasinkangas P."/>
            <person name="Parkhill J."/>
            <person name="Rea M.C."/>
            <person name="O'Sullivan O."/>
            <person name="Ritari J."/>
            <person name="Douillard F.P."/>
            <person name="Paul Ross R."/>
            <person name="Yang R."/>
            <person name="Briner A.E."/>
            <person name="Felis G.E."/>
            <person name="de Vos W.M."/>
            <person name="Barrangou R."/>
            <person name="Klaenhammer T.R."/>
            <person name="Caufield P.W."/>
            <person name="Cui Y."/>
            <person name="Zhang H."/>
            <person name="O'Toole P.W."/>
        </authorList>
    </citation>
    <scope>NUCLEOTIDE SEQUENCE [LARGE SCALE GENOMIC DNA]</scope>
    <source>
        <strain evidence="3 4">DSM 20314</strain>
    </source>
</reference>
<sequence length="251" mass="27982">MLTKNSEVGAVMQKPLTAEQEYVREFIPFVDFLADILGPSSEVVLNDLMDLNHSVVAIRNSHISHRQVGDPATDLALRTMKAGKAEKRDYLANYKGVSQGKHSLRSSTYFLRLDGEIVGMICINTDDSVLDDLQEQVLKVMASYKHLNTPTIHQSKGAPATETAHDTPVAPEHLTTSITDLAREVTQAVCAKYGVSVEYLKQNEKLEIVRSLYHQGYFLLKDSVSEAAKVLKVSDPSVYRYLQTVKDEDLQ</sequence>
<evidence type="ECO:0000313" key="4">
    <source>
        <dbReference type="Proteomes" id="UP000051020"/>
    </source>
</evidence>
<dbReference type="InterPro" id="IPR013559">
    <property type="entry name" value="YheO"/>
</dbReference>
<evidence type="ECO:0000259" key="1">
    <source>
        <dbReference type="Pfam" id="PF08348"/>
    </source>
</evidence>
<dbReference type="Pfam" id="PF08348">
    <property type="entry name" value="PAS_6"/>
    <property type="match status" value="1"/>
</dbReference>
<proteinExistence type="predicted"/>
<dbReference type="PANTHER" id="PTHR35568:SF1">
    <property type="entry name" value="TRANSCRIPTIONAL REGULATOR DAUR"/>
    <property type="match status" value="1"/>
</dbReference>
<feature type="domain" description="Transcriptional regulator DauR-like HTH" evidence="2">
    <location>
        <begin position="183"/>
        <end position="242"/>
    </location>
</feature>
<organism evidence="3 4">
    <name type="scientific">Lactiplantibacillus pentosus DSM 20314</name>
    <dbReference type="NCBI Taxonomy" id="1423791"/>
    <lineage>
        <taxon>Bacteria</taxon>
        <taxon>Bacillati</taxon>
        <taxon>Bacillota</taxon>
        <taxon>Bacilli</taxon>
        <taxon>Lactobacillales</taxon>
        <taxon>Lactobacillaceae</taxon>
        <taxon>Lactiplantibacillus</taxon>
    </lineage>
</organism>
<evidence type="ECO:0000313" key="3">
    <source>
        <dbReference type="EMBL" id="KRK25687.1"/>
    </source>
</evidence>
<gene>
    <name evidence="3" type="ORF">FD24_GL002821</name>
</gene>
<dbReference type="EMBL" id="AZCU01000006">
    <property type="protein sequence ID" value="KRK25687.1"/>
    <property type="molecule type" value="Genomic_DNA"/>
</dbReference>
<dbReference type="Pfam" id="PF13309">
    <property type="entry name" value="HTH_22"/>
    <property type="match status" value="1"/>
</dbReference>
<dbReference type="InterPro" id="IPR039446">
    <property type="entry name" value="DauR-like"/>
</dbReference>
<protein>
    <recommendedName>
        <fullName evidence="5">YheO-like domain-containing protein</fullName>
    </recommendedName>
</protein>
<name>A0A837RB33_LACPE</name>